<keyword evidence="3 6" id="KW-0812">Transmembrane</keyword>
<dbReference type="InterPro" id="IPR050250">
    <property type="entry name" value="Macrolide_Exporter_MacB"/>
</dbReference>
<dbReference type="KEGG" id="fpf:DCC35_05515"/>
<evidence type="ECO:0000256" key="5">
    <source>
        <dbReference type="ARBA" id="ARBA00023136"/>
    </source>
</evidence>
<dbReference type="Pfam" id="PF12704">
    <property type="entry name" value="MacB_PCD"/>
    <property type="match status" value="1"/>
</dbReference>
<gene>
    <name evidence="9" type="ORF">DCC35_05515</name>
</gene>
<dbReference type="EMBL" id="CP028923">
    <property type="protein sequence ID" value="QCK14239.1"/>
    <property type="molecule type" value="Genomic_DNA"/>
</dbReference>
<protein>
    <submittedName>
        <fullName evidence="9">Uncharacterized protein</fullName>
    </submittedName>
</protein>
<feature type="transmembrane region" description="Helical" evidence="6">
    <location>
        <begin position="275"/>
        <end position="297"/>
    </location>
</feature>
<feature type="transmembrane region" description="Helical" evidence="6">
    <location>
        <begin position="415"/>
        <end position="434"/>
    </location>
</feature>
<evidence type="ECO:0000256" key="3">
    <source>
        <dbReference type="ARBA" id="ARBA00022692"/>
    </source>
</evidence>
<name>A0A4D7JD39_9BACT</name>
<keyword evidence="5 6" id="KW-0472">Membrane</keyword>
<feature type="transmembrane region" description="Helical" evidence="6">
    <location>
        <begin position="324"/>
        <end position="348"/>
    </location>
</feature>
<feature type="transmembrane region" description="Helical" evidence="6">
    <location>
        <begin position="684"/>
        <end position="708"/>
    </location>
</feature>
<feature type="transmembrane region" description="Helical" evidence="6">
    <location>
        <begin position="360"/>
        <end position="383"/>
    </location>
</feature>
<dbReference type="InterPro" id="IPR003838">
    <property type="entry name" value="ABC3_permease_C"/>
</dbReference>
<accession>A0A4D7JD39</accession>
<dbReference type="GO" id="GO:0005886">
    <property type="term" value="C:plasma membrane"/>
    <property type="evidence" value="ECO:0007669"/>
    <property type="project" value="UniProtKB-SubCell"/>
</dbReference>
<dbReference type="OrthoDB" id="905059at2"/>
<dbReference type="Pfam" id="PF02687">
    <property type="entry name" value="FtsX"/>
    <property type="match status" value="2"/>
</dbReference>
<feature type="domain" description="ABC3 transporter permease C-terminal" evidence="7">
    <location>
        <begin position="687"/>
        <end position="800"/>
    </location>
</feature>
<keyword evidence="10" id="KW-1185">Reference proteome</keyword>
<comment type="subcellular location">
    <subcellularLocation>
        <location evidence="1">Cell membrane</location>
        <topology evidence="1">Multi-pass membrane protein</topology>
    </subcellularLocation>
</comment>
<evidence type="ECO:0000256" key="4">
    <source>
        <dbReference type="ARBA" id="ARBA00022989"/>
    </source>
</evidence>
<evidence type="ECO:0000256" key="2">
    <source>
        <dbReference type="ARBA" id="ARBA00022475"/>
    </source>
</evidence>
<evidence type="ECO:0000313" key="10">
    <source>
        <dbReference type="Proteomes" id="UP000298616"/>
    </source>
</evidence>
<proteinExistence type="predicted"/>
<dbReference type="RefSeq" id="WP_137089831.1">
    <property type="nucleotide sequence ID" value="NZ_CP028923.1"/>
</dbReference>
<feature type="transmembrane region" description="Helical" evidence="6">
    <location>
        <begin position="770"/>
        <end position="790"/>
    </location>
</feature>
<evidence type="ECO:0000259" key="7">
    <source>
        <dbReference type="Pfam" id="PF02687"/>
    </source>
</evidence>
<dbReference type="InterPro" id="IPR025857">
    <property type="entry name" value="MacB_PCD"/>
</dbReference>
<keyword evidence="2" id="KW-1003">Cell membrane</keyword>
<feature type="domain" description="MacB-like periplasmic core" evidence="8">
    <location>
        <begin position="20"/>
        <end position="233"/>
    </location>
</feature>
<feature type="transmembrane region" description="Helical" evidence="6">
    <location>
        <begin position="21"/>
        <end position="42"/>
    </location>
</feature>
<evidence type="ECO:0000313" key="9">
    <source>
        <dbReference type="EMBL" id="QCK14239.1"/>
    </source>
</evidence>
<feature type="transmembrane region" description="Helical" evidence="6">
    <location>
        <begin position="728"/>
        <end position="750"/>
    </location>
</feature>
<reference evidence="9 10" key="1">
    <citation type="submission" date="2018-04" db="EMBL/GenBank/DDBJ databases">
        <title>Complete genome uncultured novel isolate.</title>
        <authorList>
            <person name="Merlino G."/>
        </authorList>
    </citation>
    <scope>NUCLEOTIDE SEQUENCE [LARGE SCALE GENOMIC DNA]</scope>
    <source>
        <strain evidence="10">R1DC9</strain>
    </source>
</reference>
<dbReference type="PANTHER" id="PTHR30572:SF18">
    <property type="entry name" value="ABC-TYPE MACROLIDE FAMILY EXPORT SYSTEM PERMEASE COMPONENT 2"/>
    <property type="match status" value="1"/>
</dbReference>
<feature type="domain" description="ABC3 transporter permease C-terminal" evidence="7">
    <location>
        <begin position="281"/>
        <end position="391"/>
    </location>
</feature>
<dbReference type="PANTHER" id="PTHR30572">
    <property type="entry name" value="MEMBRANE COMPONENT OF TRANSPORTER-RELATED"/>
    <property type="match status" value="1"/>
</dbReference>
<sequence length="807" mass="91214">MFAYQLKIVFRKLLRNKLYSVINITGLSIGFGISFLVGLFVYSELNYDSFHKKSDSIERLTMHINRPGYDMHWARVNNDIVNRFKNEFGEIEHLVRFQDYHPRTIQVRNSSYSLEHAYSVDEEVFEVFNFDLVQGDKSALSKPNTVVLTQETANKFFGDNDPVGKEITVIQADGDTKIRYTVTGIIKDLPGNTHLPVNLLTSINREEERTGWAYVYLLLKEGSDKEILERKIASFINQYGDENLDDVVFPLQNIGDIHLNSRLAREITPNGDITYVYLFVVIGLVILIMSVVNFVNLNTAQSIKSLKEVGIRKFLGSSKKDLKLYFLLESVIIVSVSALASILILAFSLPFFKDLVVLEFSVFLLILFLIVFIPLISLAGGYLPAKFLSSQKISDAVKNNLAGFNNNSKWSPKNFLLAFQVILCIVTISIAVITNSQFKYVVNKNLGIEKEQVVALTGIPGAVKWRMNKYRNDLNALPGVKGVTTAMEVPSREIRDSGPVYAEGKIAEDNNDVSMDIQVVDKSFIDVMGLDLLAGRNFTQYKSNDISSEIDADVYGYLQRAPREYLINETAMKMIGWEDPNEAIGRMFSWSIGEIKLQKGPIVGVVKDFHQETLKNKVDPLVMINEPVWINNILVKIDGSNTEQTLSGIIDAWDENYPGLPIKYSFLDDLYNDLYNAEQDQLKLIYIFSALAILIAFIGMFGVISYSLRSREKELAVRKVHGASIKSLGMLLSKDFLLITLPLLPLAFWLTYSGMEKWLQNFVYRIDLDIWIFLIGPAFILAVIAINIFIQLIKAGAENPAVILRSE</sequence>
<dbReference type="Proteomes" id="UP000298616">
    <property type="component" value="Chromosome"/>
</dbReference>
<keyword evidence="4 6" id="KW-1133">Transmembrane helix</keyword>
<evidence type="ECO:0000259" key="8">
    <source>
        <dbReference type="Pfam" id="PF12704"/>
    </source>
</evidence>
<evidence type="ECO:0000256" key="6">
    <source>
        <dbReference type="SAM" id="Phobius"/>
    </source>
</evidence>
<evidence type="ECO:0000256" key="1">
    <source>
        <dbReference type="ARBA" id="ARBA00004651"/>
    </source>
</evidence>
<dbReference type="GO" id="GO:0022857">
    <property type="term" value="F:transmembrane transporter activity"/>
    <property type="evidence" value="ECO:0007669"/>
    <property type="project" value="TreeGrafter"/>
</dbReference>
<dbReference type="AlphaFoldDB" id="A0A4D7JD39"/>
<organism evidence="9 10">
    <name type="scientific">Mangrovivirga cuniculi</name>
    <dbReference type="NCBI Taxonomy" id="2715131"/>
    <lineage>
        <taxon>Bacteria</taxon>
        <taxon>Pseudomonadati</taxon>
        <taxon>Bacteroidota</taxon>
        <taxon>Cytophagia</taxon>
        <taxon>Cytophagales</taxon>
        <taxon>Mangrovivirgaceae</taxon>
        <taxon>Mangrovivirga</taxon>
    </lineage>
</organism>